<comment type="caution">
    <text evidence="6">The sequence shown here is derived from an EMBL/GenBank/DDBJ whole genome shotgun (WGS) entry which is preliminary data.</text>
</comment>
<dbReference type="FunFam" id="1.10.260.40:FF:000018">
    <property type="entry name" value="Multiprotein bridging factor 1"/>
    <property type="match status" value="1"/>
</dbReference>
<dbReference type="SUPFAM" id="SSF47413">
    <property type="entry name" value="lambda repressor-like DNA-binding domains"/>
    <property type="match status" value="1"/>
</dbReference>
<dbReference type="InterPro" id="IPR001387">
    <property type="entry name" value="Cro/C1-type_HTH"/>
</dbReference>
<sequence length="150" mass="16358">MAHLGGQVGWNDVTVIGKKGPKTGTHLKSQAEISAAQKKGLAVETEKKYEAGGNKQHGGPSNATKLDRETEELKHKTLDLQVGKVIQQARTAKGMTQVELARTINEKQQVINEYEQAKGIPNQQVLSKLERVLGVKLRGKEIGQPFGPKK</sequence>
<evidence type="ECO:0000259" key="5">
    <source>
        <dbReference type="PROSITE" id="PS50943"/>
    </source>
</evidence>
<protein>
    <submittedName>
        <fullName evidence="6">Endothelial differentiation-related factor 1-like protein</fullName>
    </submittedName>
</protein>
<keyword evidence="1" id="KW-0805">Transcription regulation</keyword>
<evidence type="ECO:0000313" key="6">
    <source>
        <dbReference type="EMBL" id="RMZ97684.1"/>
    </source>
</evidence>
<dbReference type="OrthoDB" id="10253401at2759"/>
<dbReference type="GO" id="GO:0003677">
    <property type="term" value="F:DNA binding"/>
    <property type="evidence" value="ECO:0007669"/>
    <property type="project" value="UniProtKB-KW"/>
</dbReference>
<dbReference type="Proteomes" id="UP000276133">
    <property type="component" value="Unassembled WGS sequence"/>
</dbReference>
<dbReference type="CDD" id="cd00093">
    <property type="entry name" value="HTH_XRE"/>
    <property type="match status" value="1"/>
</dbReference>
<dbReference type="Pfam" id="PF01381">
    <property type="entry name" value="HTH_3"/>
    <property type="match status" value="1"/>
</dbReference>
<proteinExistence type="predicted"/>
<evidence type="ECO:0000256" key="3">
    <source>
        <dbReference type="ARBA" id="ARBA00023163"/>
    </source>
</evidence>
<dbReference type="PROSITE" id="PS50943">
    <property type="entry name" value="HTH_CROC1"/>
    <property type="match status" value="1"/>
</dbReference>
<accession>A0A3M7PG44</accession>
<gene>
    <name evidence="6" type="ORF">BpHYR1_022180</name>
</gene>
<dbReference type="STRING" id="10195.A0A3M7PG44"/>
<reference evidence="6 7" key="1">
    <citation type="journal article" date="2018" name="Sci. Rep.">
        <title>Genomic signatures of local adaptation to the degree of environmental predictability in rotifers.</title>
        <authorList>
            <person name="Franch-Gras L."/>
            <person name="Hahn C."/>
            <person name="Garcia-Roger E.M."/>
            <person name="Carmona M.J."/>
            <person name="Serra M."/>
            <person name="Gomez A."/>
        </authorList>
    </citation>
    <scope>NUCLEOTIDE SEQUENCE [LARGE SCALE GENOMIC DNA]</scope>
    <source>
        <strain evidence="6">HYR1</strain>
    </source>
</reference>
<dbReference type="Pfam" id="PF08523">
    <property type="entry name" value="MBF1"/>
    <property type="match status" value="1"/>
</dbReference>
<dbReference type="EMBL" id="REGN01011254">
    <property type="protein sequence ID" value="RMZ97684.1"/>
    <property type="molecule type" value="Genomic_DNA"/>
</dbReference>
<feature type="domain" description="HTH cro/C1-type" evidence="5">
    <location>
        <begin position="86"/>
        <end position="140"/>
    </location>
</feature>
<dbReference type="SMART" id="SM00530">
    <property type="entry name" value="HTH_XRE"/>
    <property type="match status" value="1"/>
</dbReference>
<keyword evidence="2" id="KW-0238">DNA-binding</keyword>
<evidence type="ECO:0000256" key="2">
    <source>
        <dbReference type="ARBA" id="ARBA00023125"/>
    </source>
</evidence>
<dbReference type="PANTHER" id="PTHR10245:SF15">
    <property type="entry name" value="ENDOTHELIAL DIFFERENTIATION-RELATED FACTOR 1"/>
    <property type="match status" value="1"/>
</dbReference>
<keyword evidence="7" id="KW-1185">Reference proteome</keyword>
<dbReference type="PANTHER" id="PTHR10245">
    <property type="entry name" value="ENDOTHELIAL DIFFERENTIATION-RELATED FACTOR 1 MULTIPROTEIN BRIDGING FACTOR 1"/>
    <property type="match status" value="1"/>
</dbReference>
<dbReference type="Gene3D" id="1.10.260.40">
    <property type="entry name" value="lambda repressor-like DNA-binding domains"/>
    <property type="match status" value="1"/>
</dbReference>
<dbReference type="InterPro" id="IPR010982">
    <property type="entry name" value="Lambda_DNA-bd_dom_sf"/>
</dbReference>
<dbReference type="AlphaFoldDB" id="A0A3M7PG44"/>
<feature type="region of interest" description="Disordered" evidence="4">
    <location>
        <begin position="18"/>
        <end position="39"/>
    </location>
</feature>
<feature type="region of interest" description="Disordered" evidence="4">
    <location>
        <begin position="47"/>
        <end position="66"/>
    </location>
</feature>
<dbReference type="InterPro" id="IPR013729">
    <property type="entry name" value="MBF1_N"/>
</dbReference>
<dbReference type="GO" id="GO:0005634">
    <property type="term" value="C:nucleus"/>
    <property type="evidence" value="ECO:0007669"/>
    <property type="project" value="TreeGrafter"/>
</dbReference>
<keyword evidence="3" id="KW-0804">Transcription</keyword>
<evidence type="ECO:0000256" key="4">
    <source>
        <dbReference type="SAM" id="MobiDB-lite"/>
    </source>
</evidence>
<organism evidence="6 7">
    <name type="scientific">Brachionus plicatilis</name>
    <name type="common">Marine rotifer</name>
    <name type="synonym">Brachionus muelleri</name>
    <dbReference type="NCBI Taxonomy" id="10195"/>
    <lineage>
        <taxon>Eukaryota</taxon>
        <taxon>Metazoa</taxon>
        <taxon>Spiralia</taxon>
        <taxon>Gnathifera</taxon>
        <taxon>Rotifera</taxon>
        <taxon>Eurotatoria</taxon>
        <taxon>Monogononta</taxon>
        <taxon>Pseudotrocha</taxon>
        <taxon>Ploima</taxon>
        <taxon>Brachionidae</taxon>
        <taxon>Brachionus</taxon>
    </lineage>
</organism>
<evidence type="ECO:0000256" key="1">
    <source>
        <dbReference type="ARBA" id="ARBA00023015"/>
    </source>
</evidence>
<evidence type="ECO:0000313" key="7">
    <source>
        <dbReference type="Proteomes" id="UP000276133"/>
    </source>
</evidence>
<name>A0A3M7PG44_BRAPC</name>